<dbReference type="PANTHER" id="PTHR30344">
    <property type="entry name" value="6-PHOSPHOGLUCONOLACTONASE-RELATED"/>
    <property type="match status" value="1"/>
</dbReference>
<dbReference type="SUPFAM" id="SSF51004">
    <property type="entry name" value="C-terminal (heme d1) domain of cytochrome cd1-nitrite reductase"/>
    <property type="match status" value="1"/>
</dbReference>
<sequence>MKGITFMTETLYFGTYTKKTSEGIYKATLDTTTGHLSNLQLVAKEPNPTYLTFDRAGHLYSVGAENGAGGIAAYDNGGKLINRVVDAGAPLCYVAVDETRDLVYGANYHKGEVLVYKRATDGSLSLADKDVHTGSGPHENQASPHVHFTDLTPDKYLVTCDLGTDEVVTYNVSEQGQLTKINTYKSALGAGPRHITFHPTQKMAYLMNELNSTIEVLIYDGVGQFTLLQTLSTLPEDWTAFNGTAAIRVSSDGKFLYGSNRGHDSIAVFKIIADGTLELIQIAATHGKMPRDFNLSSDEKVIIAAHQDSDNVTTFFRNSATGLLTEIQHDFTVPEAVCVYVKA</sequence>
<evidence type="ECO:0000256" key="1">
    <source>
        <dbReference type="ARBA" id="ARBA00005564"/>
    </source>
</evidence>
<name>A0ABX4I7Q2_9LACT</name>
<dbReference type="InterPro" id="IPR019405">
    <property type="entry name" value="Lactonase_7-beta_prop"/>
</dbReference>
<comment type="similarity">
    <text evidence="1">Belongs to the cycloisomerase 2 family.</text>
</comment>
<keyword evidence="3" id="KW-1185">Reference proteome</keyword>
<evidence type="ECO:0000313" key="2">
    <source>
        <dbReference type="EMBL" id="PCS03369.1"/>
    </source>
</evidence>
<protein>
    <recommendedName>
        <fullName evidence="4">6-phosphogluconolactonase</fullName>
    </recommendedName>
</protein>
<dbReference type="Gene3D" id="2.130.10.10">
    <property type="entry name" value="YVTN repeat-like/Quinoprotein amine dehydrogenase"/>
    <property type="match status" value="1"/>
</dbReference>
<accession>A0ABX4I7Q2</accession>
<comment type="caution">
    <text evidence="2">The sequence shown here is derived from an EMBL/GenBank/DDBJ whole genome shotgun (WGS) entry which is preliminary data.</text>
</comment>
<dbReference type="Proteomes" id="UP000218979">
    <property type="component" value="Unassembled WGS sequence"/>
</dbReference>
<dbReference type="Pfam" id="PF10282">
    <property type="entry name" value="Lactonase"/>
    <property type="match status" value="1"/>
</dbReference>
<reference evidence="2 3" key="1">
    <citation type="submission" date="2014-12" db="EMBL/GenBank/DDBJ databases">
        <title>Draft genome sequences of 10 type strains of Lactococcus.</title>
        <authorList>
            <person name="Sun Z."/>
            <person name="Zhong Z."/>
            <person name="Liu W."/>
            <person name="Zhang W."/>
            <person name="Zhang H."/>
        </authorList>
    </citation>
    <scope>NUCLEOTIDE SEQUENCE [LARGE SCALE GENOMIC DNA]</scope>
    <source>
        <strain evidence="2 3">DSM 22330</strain>
    </source>
</reference>
<dbReference type="InterPro" id="IPR050282">
    <property type="entry name" value="Cycloisomerase_2"/>
</dbReference>
<dbReference type="InterPro" id="IPR015943">
    <property type="entry name" value="WD40/YVTN_repeat-like_dom_sf"/>
</dbReference>
<dbReference type="EMBL" id="JXJT01000009">
    <property type="protein sequence ID" value="PCS03369.1"/>
    <property type="molecule type" value="Genomic_DNA"/>
</dbReference>
<dbReference type="PANTHER" id="PTHR30344:SF1">
    <property type="entry name" value="6-PHOSPHOGLUCONOLACTONASE"/>
    <property type="match status" value="1"/>
</dbReference>
<gene>
    <name evidence="2" type="ORF">RR45_GL002138</name>
</gene>
<organism evidence="2 3">
    <name type="scientific">Pseudolactococcus chungangensis CAU 28 = DSM 22330</name>
    <dbReference type="NCBI Taxonomy" id="1122154"/>
    <lineage>
        <taxon>Bacteria</taxon>
        <taxon>Bacillati</taxon>
        <taxon>Bacillota</taxon>
        <taxon>Bacilli</taxon>
        <taxon>Lactobacillales</taxon>
        <taxon>Streptococcaceae</taxon>
        <taxon>Pseudolactococcus</taxon>
    </lineage>
</organism>
<evidence type="ECO:0008006" key="4">
    <source>
        <dbReference type="Google" id="ProtNLM"/>
    </source>
</evidence>
<proteinExistence type="inferred from homology"/>
<evidence type="ECO:0000313" key="3">
    <source>
        <dbReference type="Proteomes" id="UP000218979"/>
    </source>
</evidence>
<dbReference type="InterPro" id="IPR011048">
    <property type="entry name" value="Haem_d1_sf"/>
</dbReference>